<organism evidence="1">
    <name type="scientific">Corethron hystrix</name>
    <dbReference type="NCBI Taxonomy" id="216773"/>
    <lineage>
        <taxon>Eukaryota</taxon>
        <taxon>Sar</taxon>
        <taxon>Stramenopiles</taxon>
        <taxon>Ochrophyta</taxon>
        <taxon>Bacillariophyta</taxon>
        <taxon>Coscinodiscophyceae</taxon>
        <taxon>Corethrophycidae</taxon>
        <taxon>Corethrales</taxon>
        <taxon>Corethraceae</taxon>
        <taxon>Corethron</taxon>
    </lineage>
</organism>
<dbReference type="AlphaFoldDB" id="A0A7S1FMY6"/>
<protein>
    <submittedName>
        <fullName evidence="1">Uncharacterized protein</fullName>
    </submittedName>
</protein>
<sequence length="321" mass="36068">MPGDAILFFMSEVVSLTNIIVMPLESVTYTLDKMGRITNVKQTMTAPDDTNSNIDDINEGRYYCMGDEGTPFTHMSFIAQRVSSLSMAVSEYTKRKDLPLLWEEKLLSIEQSPSNPLGPCTIVKLLNDEDTVVLEVPLCTSYIVRNYSWIAQAPLTEKDRPFLLFSSYRRWQIGQDANGQHDSLSFIGAPTKDLPDTINLPMTLVATWSENELIWGWSRAELIGLDAQSEVFSPRTMEYTHIFKHMDVYPTQVSNNPIPACTLAKILLCTSREASAFSQTAITNANAKSNDFVGLYIADVGNGFWFFTFKKSDYESLGINN</sequence>
<evidence type="ECO:0000313" key="1">
    <source>
        <dbReference type="EMBL" id="CAD8876658.1"/>
    </source>
</evidence>
<proteinExistence type="predicted"/>
<accession>A0A7S1FMY6</accession>
<name>A0A7S1FMY6_9STRA</name>
<dbReference type="EMBL" id="HBFR01005447">
    <property type="protein sequence ID" value="CAD8876658.1"/>
    <property type="molecule type" value="Transcribed_RNA"/>
</dbReference>
<gene>
    <name evidence="1" type="ORF">CHYS00102_LOCUS3836</name>
</gene>
<reference evidence="1" key="1">
    <citation type="submission" date="2021-01" db="EMBL/GenBank/DDBJ databases">
        <authorList>
            <person name="Corre E."/>
            <person name="Pelletier E."/>
            <person name="Niang G."/>
            <person name="Scheremetjew M."/>
            <person name="Finn R."/>
            <person name="Kale V."/>
            <person name="Holt S."/>
            <person name="Cochrane G."/>
            <person name="Meng A."/>
            <person name="Brown T."/>
            <person name="Cohen L."/>
        </authorList>
    </citation>
    <scope>NUCLEOTIDE SEQUENCE</scope>
    <source>
        <strain evidence="1">308</strain>
    </source>
</reference>